<evidence type="ECO:0000259" key="12">
    <source>
        <dbReference type="PROSITE" id="PS50011"/>
    </source>
</evidence>
<evidence type="ECO:0000256" key="8">
    <source>
        <dbReference type="ARBA" id="ARBA00048679"/>
    </source>
</evidence>
<dbReference type="CDD" id="cd14003">
    <property type="entry name" value="STKc_AMPK-like"/>
    <property type="match status" value="1"/>
</dbReference>
<dbReference type="EMBL" id="JAGFMF010011799">
    <property type="protein sequence ID" value="KAG8512383.1"/>
    <property type="molecule type" value="Genomic_DNA"/>
</dbReference>
<comment type="catalytic activity">
    <reaction evidence="8">
        <text>L-seryl-[protein] + ATP = O-phospho-L-seryl-[protein] + ADP + H(+)</text>
        <dbReference type="Rhea" id="RHEA:17989"/>
        <dbReference type="Rhea" id="RHEA-COMP:9863"/>
        <dbReference type="Rhea" id="RHEA-COMP:11604"/>
        <dbReference type="ChEBI" id="CHEBI:15378"/>
        <dbReference type="ChEBI" id="CHEBI:29999"/>
        <dbReference type="ChEBI" id="CHEBI:30616"/>
        <dbReference type="ChEBI" id="CHEBI:83421"/>
        <dbReference type="ChEBI" id="CHEBI:456216"/>
        <dbReference type="EC" id="2.7.11.1"/>
    </reaction>
</comment>
<dbReference type="FunFam" id="1.10.510.10:FF:000571">
    <property type="entry name" value="Maternal embryonic leucine zipper kinase"/>
    <property type="match status" value="1"/>
</dbReference>
<dbReference type="Proteomes" id="UP000700334">
    <property type="component" value="Unassembled WGS sequence"/>
</dbReference>
<dbReference type="PROSITE" id="PS00108">
    <property type="entry name" value="PROTEIN_KINASE_ST"/>
    <property type="match status" value="1"/>
</dbReference>
<dbReference type="PRINTS" id="PR00109">
    <property type="entry name" value="TYRKINASE"/>
</dbReference>
<dbReference type="PROSITE" id="PS50011">
    <property type="entry name" value="PROTEIN_KINASE_DOM"/>
    <property type="match status" value="1"/>
</dbReference>
<evidence type="ECO:0000256" key="5">
    <source>
        <dbReference type="ARBA" id="ARBA00022777"/>
    </source>
</evidence>
<dbReference type="InterPro" id="IPR000719">
    <property type="entry name" value="Prot_kinase_dom"/>
</dbReference>
<keyword evidence="4 9" id="KW-0547">Nucleotide-binding</keyword>
<accession>A0A8J6A1W5</accession>
<name>A0A8J6A1W5_GALPY</name>
<evidence type="ECO:0000256" key="11">
    <source>
        <dbReference type="SAM" id="MobiDB-lite"/>
    </source>
</evidence>
<feature type="binding site" evidence="9">
    <location>
        <position position="44"/>
    </location>
    <ligand>
        <name>ATP</name>
        <dbReference type="ChEBI" id="CHEBI:30616"/>
    </ligand>
</feature>
<comment type="catalytic activity">
    <reaction evidence="7">
        <text>L-threonyl-[protein] + ATP = O-phospho-L-threonyl-[protein] + ADP + H(+)</text>
        <dbReference type="Rhea" id="RHEA:46608"/>
        <dbReference type="Rhea" id="RHEA-COMP:11060"/>
        <dbReference type="Rhea" id="RHEA-COMP:11605"/>
        <dbReference type="ChEBI" id="CHEBI:15378"/>
        <dbReference type="ChEBI" id="CHEBI:30013"/>
        <dbReference type="ChEBI" id="CHEBI:30616"/>
        <dbReference type="ChEBI" id="CHEBI:61977"/>
        <dbReference type="ChEBI" id="CHEBI:456216"/>
        <dbReference type="EC" id="2.7.11.1"/>
    </reaction>
</comment>
<keyword evidence="5 13" id="KW-0418">Kinase</keyword>
<proteinExistence type="inferred from homology"/>
<evidence type="ECO:0000313" key="13">
    <source>
        <dbReference type="EMBL" id="KAG8512383.1"/>
    </source>
</evidence>
<keyword evidence="2 10" id="KW-0723">Serine/threonine-protein kinase</keyword>
<comment type="caution">
    <text evidence="13">The sequence shown here is derived from an EMBL/GenBank/DDBJ whole genome shotgun (WGS) entry which is preliminary data.</text>
</comment>
<dbReference type="FunFam" id="3.30.200.20:FF:000003">
    <property type="entry name" value="Non-specific serine/threonine protein kinase"/>
    <property type="match status" value="1"/>
</dbReference>
<dbReference type="PANTHER" id="PTHR24346">
    <property type="entry name" value="MAP/MICROTUBULE AFFINITY-REGULATING KINASE"/>
    <property type="match status" value="1"/>
</dbReference>
<evidence type="ECO:0000256" key="9">
    <source>
        <dbReference type="PROSITE-ProRule" id="PRU10141"/>
    </source>
</evidence>
<dbReference type="PROSITE" id="PS00107">
    <property type="entry name" value="PROTEIN_KINASE_ATP"/>
    <property type="match status" value="1"/>
</dbReference>
<sequence length="477" mass="54398">MLSNSGSKDTFLTHYEVLWSLGEGVFGKVKLARHKLTGTQVALKVIQKTWWVRSESLEREVCIMKALNHPHIIQLFQVLDTKDELILVMEYAEGGDLHDYLRIHGRLEESEARDKFEQILLALSYLHGKRIVHRDLKPENLLLDRHNNMKLADFGLSVQWSNEKISPFCGSPEYAAPESYHLRSHHGPTVDIWSLGVILYHMVTGSLPFVGGNFWKLRRRIISGSFHMPAYLSEKCKDLLRKMLVLDPQSRSKVDELMKHPWVDMHSKLLILREPSPHHHHDPATTKAMITLGFDKDQIYNSVAQRKFDYVMATYLILLLKKEEGQGNWVLGKPSPLAVQDSPPQDHHLQPNVLGQKTVNIKESTIFNFFRRSEKRKRNQILALVHKGQRTTASKPALEPPSTTLRTPTRRGWRFRLRSNAVTAEESSPSEDSSLHAPEPEQSPASSHSDSQSTKGTAKKILKIIVKLCCCCCIPLS</sequence>
<dbReference type="GO" id="GO:0005737">
    <property type="term" value="C:cytoplasm"/>
    <property type="evidence" value="ECO:0007669"/>
    <property type="project" value="TreeGrafter"/>
</dbReference>
<dbReference type="InterPro" id="IPR001245">
    <property type="entry name" value="Ser-Thr/Tyr_kinase_cat_dom"/>
</dbReference>
<evidence type="ECO:0000256" key="7">
    <source>
        <dbReference type="ARBA" id="ARBA00047899"/>
    </source>
</evidence>
<evidence type="ECO:0000256" key="4">
    <source>
        <dbReference type="ARBA" id="ARBA00022741"/>
    </source>
</evidence>
<dbReference type="Gene3D" id="1.10.510.10">
    <property type="entry name" value="Transferase(Phosphotransferase) domain 1"/>
    <property type="match status" value="1"/>
</dbReference>
<feature type="compositionally biased region" description="Low complexity" evidence="11">
    <location>
        <begin position="443"/>
        <end position="453"/>
    </location>
</feature>
<feature type="compositionally biased region" description="Basic residues" evidence="11">
    <location>
        <begin position="408"/>
        <end position="417"/>
    </location>
</feature>
<dbReference type="SMART" id="SM00220">
    <property type="entry name" value="S_TKc"/>
    <property type="match status" value="1"/>
</dbReference>
<organism evidence="13 14">
    <name type="scientific">Galemys pyrenaicus</name>
    <name type="common">Iberian desman</name>
    <name type="synonym">Pyrenean desman</name>
    <dbReference type="NCBI Taxonomy" id="202257"/>
    <lineage>
        <taxon>Eukaryota</taxon>
        <taxon>Metazoa</taxon>
        <taxon>Chordata</taxon>
        <taxon>Craniata</taxon>
        <taxon>Vertebrata</taxon>
        <taxon>Euteleostomi</taxon>
        <taxon>Mammalia</taxon>
        <taxon>Eutheria</taxon>
        <taxon>Laurasiatheria</taxon>
        <taxon>Eulipotyphla</taxon>
        <taxon>Talpidae</taxon>
        <taxon>Galemys</taxon>
    </lineage>
</organism>
<dbReference type="EC" id="2.7.11.1" evidence="1"/>
<dbReference type="GO" id="GO:0035556">
    <property type="term" value="P:intracellular signal transduction"/>
    <property type="evidence" value="ECO:0007669"/>
    <property type="project" value="TreeGrafter"/>
</dbReference>
<dbReference type="InterPro" id="IPR011009">
    <property type="entry name" value="Kinase-like_dom_sf"/>
</dbReference>
<dbReference type="AlphaFoldDB" id="A0A8J6A1W5"/>
<keyword evidence="14" id="KW-1185">Reference proteome</keyword>
<feature type="domain" description="Protein kinase" evidence="12">
    <location>
        <begin position="15"/>
        <end position="263"/>
    </location>
</feature>
<keyword evidence="3" id="KW-0808">Transferase</keyword>
<dbReference type="GO" id="GO:0004674">
    <property type="term" value="F:protein serine/threonine kinase activity"/>
    <property type="evidence" value="ECO:0007669"/>
    <property type="project" value="UniProtKB-KW"/>
</dbReference>
<evidence type="ECO:0000256" key="2">
    <source>
        <dbReference type="ARBA" id="ARBA00022527"/>
    </source>
</evidence>
<evidence type="ECO:0000256" key="3">
    <source>
        <dbReference type="ARBA" id="ARBA00022679"/>
    </source>
</evidence>
<feature type="compositionally biased region" description="Polar residues" evidence="11">
    <location>
        <begin position="420"/>
        <end position="432"/>
    </location>
</feature>
<gene>
    <name evidence="13" type="ORF">J0S82_008941</name>
</gene>
<keyword evidence="6 9" id="KW-0067">ATP-binding</keyword>
<dbReference type="GO" id="GO:0005524">
    <property type="term" value="F:ATP binding"/>
    <property type="evidence" value="ECO:0007669"/>
    <property type="project" value="UniProtKB-UniRule"/>
</dbReference>
<evidence type="ECO:0000256" key="6">
    <source>
        <dbReference type="ARBA" id="ARBA00022840"/>
    </source>
</evidence>
<evidence type="ECO:0000256" key="10">
    <source>
        <dbReference type="RuleBase" id="RU000304"/>
    </source>
</evidence>
<dbReference type="PANTHER" id="PTHR24346:SF82">
    <property type="entry name" value="KP78A-RELATED"/>
    <property type="match status" value="1"/>
</dbReference>
<protein>
    <recommendedName>
        <fullName evidence="1">non-specific serine/threonine protein kinase</fullName>
        <ecNumber evidence="1">2.7.11.1</ecNumber>
    </recommendedName>
</protein>
<dbReference type="InterPro" id="IPR017441">
    <property type="entry name" value="Protein_kinase_ATP_BS"/>
</dbReference>
<evidence type="ECO:0000256" key="1">
    <source>
        <dbReference type="ARBA" id="ARBA00012513"/>
    </source>
</evidence>
<dbReference type="OrthoDB" id="9666184at2759"/>
<reference evidence="13" key="1">
    <citation type="journal article" date="2021" name="Evol. Appl.">
        <title>The genome of the Pyrenean desman and the effects of bottlenecks and inbreeding on the genomic landscape of an endangered species.</title>
        <authorList>
            <person name="Escoda L."/>
            <person name="Castresana J."/>
        </authorList>
    </citation>
    <scope>NUCLEOTIDE SEQUENCE</scope>
    <source>
        <strain evidence="13">IBE-C5619</strain>
    </source>
</reference>
<evidence type="ECO:0000313" key="14">
    <source>
        <dbReference type="Proteomes" id="UP000700334"/>
    </source>
</evidence>
<feature type="region of interest" description="Disordered" evidence="11">
    <location>
        <begin position="386"/>
        <end position="455"/>
    </location>
</feature>
<comment type="similarity">
    <text evidence="10">Belongs to the protein kinase superfamily.</text>
</comment>
<dbReference type="Pfam" id="PF00069">
    <property type="entry name" value="Pkinase"/>
    <property type="match status" value="1"/>
</dbReference>
<dbReference type="SUPFAM" id="SSF56112">
    <property type="entry name" value="Protein kinase-like (PK-like)"/>
    <property type="match status" value="1"/>
</dbReference>
<dbReference type="InterPro" id="IPR008271">
    <property type="entry name" value="Ser/Thr_kinase_AS"/>
</dbReference>